<protein>
    <submittedName>
        <fullName evidence="2">Uncharacterized protein</fullName>
    </submittedName>
</protein>
<gene>
    <name evidence="2" type="ORF">XOC_3490</name>
</gene>
<evidence type="ECO:0000313" key="3">
    <source>
        <dbReference type="Proteomes" id="UP000008851"/>
    </source>
</evidence>
<accession>G7TDQ6</accession>
<proteinExistence type="predicted"/>
<feature type="compositionally biased region" description="Polar residues" evidence="1">
    <location>
        <begin position="15"/>
        <end position="27"/>
    </location>
</feature>
<dbReference type="KEGG" id="xor:XOC_3490"/>
<dbReference type="Proteomes" id="UP000008851">
    <property type="component" value="Chromosome"/>
</dbReference>
<organism evidence="2 3">
    <name type="scientific">Xanthomonas oryzae pv. oryzicola (strain BLS256)</name>
    <dbReference type="NCBI Taxonomy" id="383407"/>
    <lineage>
        <taxon>Bacteria</taxon>
        <taxon>Pseudomonadati</taxon>
        <taxon>Pseudomonadota</taxon>
        <taxon>Gammaproteobacteria</taxon>
        <taxon>Lysobacterales</taxon>
        <taxon>Lysobacteraceae</taxon>
        <taxon>Xanthomonas</taxon>
    </lineage>
</organism>
<dbReference type="AlphaFoldDB" id="G7TDQ6"/>
<sequence>MWACPQVADDAARFPQQNAFQHQSSKRLPSAIETAVPAKV</sequence>
<evidence type="ECO:0000313" key="2">
    <source>
        <dbReference type="EMBL" id="AEQ97584.1"/>
    </source>
</evidence>
<reference evidence="2 3" key="1">
    <citation type="journal article" date="2011" name="J. Bacteriol.">
        <title>Two new complete genome sequences offer insight into host and tissue specificity of plant pathogenic Xanthomonas spp.</title>
        <authorList>
            <person name="Bogdanove A.J."/>
            <person name="Koebnik R."/>
            <person name="Lu H."/>
            <person name="Furutani A."/>
            <person name="Angiuoli S.V."/>
            <person name="Patil P.B."/>
            <person name="Van Sluys M.A."/>
            <person name="Ryan R.P."/>
            <person name="Meyer D.F."/>
            <person name="Han S.W."/>
            <person name="Aparna G."/>
            <person name="Rajaram M."/>
            <person name="Delcher A.L."/>
            <person name="Phillippy A.M."/>
            <person name="Puiu D."/>
            <person name="Schatz M.C."/>
            <person name="Shumway M."/>
            <person name="Sommer D.D."/>
            <person name="Trapnell C."/>
            <person name="Benahmed F."/>
            <person name="Dimitrov G."/>
            <person name="Madupu R."/>
            <person name="Radune D."/>
            <person name="Sullivan S."/>
            <person name="Jha G."/>
            <person name="Ishihara H."/>
            <person name="Lee S.W."/>
            <person name="Pandey A."/>
            <person name="Sharma V."/>
            <person name="Sriariyanun M."/>
            <person name="Szurek B."/>
            <person name="Vera-Cruz C.M."/>
            <person name="Dorman K.S."/>
            <person name="Ronald P.C."/>
            <person name="Verdier V."/>
            <person name="Dow J.M."/>
            <person name="Sonti R.V."/>
            <person name="Tsuge S."/>
            <person name="Brendel V.P."/>
            <person name="Rabinowicz P.D."/>
            <person name="Leach J.E."/>
            <person name="White F.F."/>
            <person name="Salzberg S.L."/>
        </authorList>
    </citation>
    <scope>NUCLEOTIDE SEQUENCE [LARGE SCALE GENOMIC DNA]</scope>
    <source>
        <strain evidence="2 3">BLS256</strain>
    </source>
</reference>
<name>G7TDQ6_XANOB</name>
<dbReference type="HOGENOM" id="CLU_3298689_0_0_6"/>
<evidence type="ECO:0000256" key="1">
    <source>
        <dbReference type="SAM" id="MobiDB-lite"/>
    </source>
</evidence>
<dbReference type="EMBL" id="CP003057">
    <property type="protein sequence ID" value="AEQ97584.1"/>
    <property type="molecule type" value="Genomic_DNA"/>
</dbReference>
<feature type="region of interest" description="Disordered" evidence="1">
    <location>
        <begin position="15"/>
        <end position="40"/>
    </location>
</feature>